<dbReference type="EMBL" id="LS483254">
    <property type="protein sequence ID" value="SQD92461.1"/>
    <property type="molecule type" value="Genomic_DNA"/>
</dbReference>
<dbReference type="GO" id="GO:0006018">
    <property type="term" value="P:2-deoxyribose 1-phosphate catabolic process"/>
    <property type="evidence" value="ECO:0007669"/>
    <property type="project" value="UniProtKB-UniRule"/>
</dbReference>
<protein>
    <recommendedName>
        <fullName evidence="7">Deoxyribose-phosphate aldolase</fullName>
        <shortName evidence="7">DERA</shortName>
        <ecNumber evidence="7">4.1.2.4</ecNumber>
    </recommendedName>
    <alternativeName>
        <fullName evidence="7">2-deoxy-D-ribose 5-phosphate aldolase</fullName>
    </alternativeName>
    <alternativeName>
        <fullName evidence="7">Phosphodeoxyriboaldolase</fullName>
        <shortName evidence="7">Deoxyriboaldolase</shortName>
    </alternativeName>
</protein>
<keyword evidence="3 7" id="KW-0456">Lyase</keyword>
<dbReference type="KEGG" id="bana:BARAN1_0436"/>
<dbReference type="GO" id="GO:0009264">
    <property type="term" value="P:deoxyribonucleotide catabolic process"/>
    <property type="evidence" value="ECO:0007669"/>
    <property type="project" value="UniProtKB-UniRule"/>
</dbReference>
<evidence type="ECO:0000313" key="8">
    <source>
        <dbReference type="EMBL" id="SQD92461.1"/>
    </source>
</evidence>
<evidence type="ECO:0000256" key="5">
    <source>
        <dbReference type="ARBA" id="ARBA00048791"/>
    </source>
</evidence>
<dbReference type="SUPFAM" id="SSF51569">
    <property type="entry name" value="Aldolase"/>
    <property type="match status" value="1"/>
</dbReference>
<dbReference type="GO" id="GO:0016052">
    <property type="term" value="P:carbohydrate catabolic process"/>
    <property type="evidence" value="ECO:0007669"/>
    <property type="project" value="TreeGrafter"/>
</dbReference>
<dbReference type="UniPathway" id="UPA00002">
    <property type="reaction ID" value="UER00468"/>
</dbReference>
<evidence type="ECO:0000256" key="6">
    <source>
        <dbReference type="ARBA" id="ARBA00056337"/>
    </source>
</evidence>
<keyword evidence="2 7" id="KW-0963">Cytoplasm</keyword>
<dbReference type="PIRSF" id="PIRSF001357">
    <property type="entry name" value="DeoC"/>
    <property type="match status" value="1"/>
</dbReference>
<comment type="catalytic activity">
    <reaction evidence="5 7">
        <text>2-deoxy-D-ribose 5-phosphate = D-glyceraldehyde 3-phosphate + acetaldehyde</text>
        <dbReference type="Rhea" id="RHEA:12821"/>
        <dbReference type="ChEBI" id="CHEBI:15343"/>
        <dbReference type="ChEBI" id="CHEBI:59776"/>
        <dbReference type="ChEBI" id="CHEBI:62877"/>
        <dbReference type="EC" id="4.1.2.4"/>
    </reaction>
</comment>
<dbReference type="InterPro" id="IPR013785">
    <property type="entry name" value="Aldolase_TIM"/>
</dbReference>
<evidence type="ECO:0000256" key="1">
    <source>
        <dbReference type="ARBA" id="ARBA00010936"/>
    </source>
</evidence>
<feature type="active site" description="Proton donor/acceptor" evidence="7">
    <location>
        <position position="92"/>
    </location>
</feature>
<organism evidence="8 9">
    <name type="scientific">Candidatus Bipolaricaulis anaerobius</name>
    <dbReference type="NCBI Taxonomy" id="2026885"/>
    <lineage>
        <taxon>Bacteria</taxon>
        <taxon>Candidatus Bipolaricaulota</taxon>
        <taxon>Candidatus Bipolaricaulia</taxon>
        <taxon>Candidatus Bipolaricaulales</taxon>
        <taxon>Candidatus Bipolaricaulaceae</taxon>
        <taxon>Candidatus Bipolaricaulis</taxon>
    </lineage>
</organism>
<gene>
    <name evidence="7 8" type="primary">deoC</name>
    <name evidence="8" type="ORF">BARAN1_0436</name>
</gene>
<evidence type="ECO:0000256" key="2">
    <source>
        <dbReference type="ARBA" id="ARBA00022490"/>
    </source>
</evidence>
<proteinExistence type="inferred from homology"/>
<dbReference type="InterPro" id="IPR002915">
    <property type="entry name" value="DeoC/FbaB/LacD_aldolase"/>
</dbReference>
<dbReference type="InterPro" id="IPR028581">
    <property type="entry name" value="DeoC_typeI"/>
</dbReference>
<dbReference type="GO" id="GO:0005737">
    <property type="term" value="C:cytoplasm"/>
    <property type="evidence" value="ECO:0007669"/>
    <property type="project" value="UniProtKB-SubCell"/>
</dbReference>
<keyword evidence="9" id="KW-1185">Reference proteome</keyword>
<evidence type="ECO:0000256" key="3">
    <source>
        <dbReference type="ARBA" id="ARBA00023239"/>
    </source>
</evidence>
<dbReference type="OrthoDB" id="9778711at2"/>
<dbReference type="CDD" id="cd00959">
    <property type="entry name" value="DeoC"/>
    <property type="match status" value="1"/>
</dbReference>
<dbReference type="AlphaFoldDB" id="A0A2X3KIN8"/>
<comment type="subcellular location">
    <subcellularLocation>
        <location evidence="7">Cytoplasm</location>
    </subcellularLocation>
</comment>
<sequence length="220" mass="22934">MTKAELAKMIDHTVLGPETGRAAVRQACAEAAQHGFYAVCIPPGHAAWAKSLLRDTEVRLCTVVGFPHGQHKPEVKACEARAAVDDGADEVDMVVDVAALKEGDRSRALADIRAVREAAPRPIVLKVILECCLLSAEQKVVGAKLAQEAGADFVKTSTGFSTGGATVEDVALLRRTVGTALGVKAAGGIRDYETALRMIQAGANRIGASKGVQILAGAPE</sequence>
<dbReference type="HAMAP" id="MF_00114">
    <property type="entry name" value="DeoC_type1"/>
    <property type="match status" value="1"/>
</dbReference>
<evidence type="ECO:0000256" key="4">
    <source>
        <dbReference type="ARBA" id="ARBA00023270"/>
    </source>
</evidence>
<feature type="active site" description="Schiff-base intermediate with acetaldehyde" evidence="7">
    <location>
        <position position="155"/>
    </location>
</feature>
<accession>A0A2X3KIN8</accession>
<dbReference type="Gene3D" id="3.20.20.70">
    <property type="entry name" value="Aldolase class I"/>
    <property type="match status" value="1"/>
</dbReference>
<comment type="similarity">
    <text evidence="1 7">Belongs to the DeoC/FbaB aldolase family. DeoC type 1 subfamily.</text>
</comment>
<dbReference type="PANTHER" id="PTHR10889:SF1">
    <property type="entry name" value="DEOXYRIBOSE-PHOSPHATE ALDOLASE"/>
    <property type="match status" value="1"/>
</dbReference>
<evidence type="ECO:0000313" key="9">
    <source>
        <dbReference type="Proteomes" id="UP000249818"/>
    </source>
</evidence>
<dbReference type="GO" id="GO:0004139">
    <property type="term" value="F:deoxyribose-phosphate aldolase activity"/>
    <property type="evidence" value="ECO:0007669"/>
    <property type="project" value="UniProtKB-UniRule"/>
</dbReference>
<comment type="function">
    <text evidence="6 7">Catalyzes a reversible aldol reaction between acetaldehyde and D-glyceraldehyde 3-phosphate to generate 2-deoxy-D-ribose 5-phosphate.</text>
</comment>
<keyword evidence="4 7" id="KW-0704">Schiff base</keyword>
<dbReference type="InterPro" id="IPR011343">
    <property type="entry name" value="DeoC"/>
</dbReference>
<dbReference type="NCBIfam" id="TIGR00126">
    <property type="entry name" value="deoC"/>
    <property type="match status" value="1"/>
</dbReference>
<dbReference type="EC" id="4.1.2.4" evidence="7"/>
<name>A0A2X3KIN8_9BACT</name>
<dbReference type="PANTHER" id="PTHR10889">
    <property type="entry name" value="DEOXYRIBOSE-PHOSPHATE ALDOLASE"/>
    <property type="match status" value="1"/>
</dbReference>
<dbReference type="RefSeq" id="WP_122030676.1">
    <property type="nucleotide sequence ID" value="NZ_LS483254.1"/>
</dbReference>
<dbReference type="Proteomes" id="UP000249818">
    <property type="component" value="Chromosome BARAN1"/>
</dbReference>
<comment type="pathway">
    <text evidence="7">Carbohydrate degradation; 2-deoxy-D-ribose 1-phosphate degradation; D-glyceraldehyde 3-phosphate and acetaldehyde from 2-deoxy-alpha-D-ribose 1-phosphate: step 2/2.</text>
</comment>
<dbReference type="SMART" id="SM01133">
    <property type="entry name" value="DeoC"/>
    <property type="match status" value="1"/>
</dbReference>
<dbReference type="Pfam" id="PF01791">
    <property type="entry name" value="DeoC"/>
    <property type="match status" value="1"/>
</dbReference>
<reference evidence="9" key="1">
    <citation type="submission" date="2018-05" db="EMBL/GenBank/DDBJ databases">
        <authorList>
            <person name="Hao L."/>
        </authorList>
    </citation>
    <scope>NUCLEOTIDE SEQUENCE [LARGE SCALE GENOMIC DNA]</scope>
</reference>
<feature type="active site" description="Proton donor/acceptor" evidence="7">
    <location>
        <position position="184"/>
    </location>
</feature>
<evidence type="ECO:0000256" key="7">
    <source>
        <dbReference type="HAMAP-Rule" id="MF_00114"/>
    </source>
</evidence>
<dbReference type="FunFam" id="3.20.20.70:FF:000044">
    <property type="entry name" value="Deoxyribose-phosphate aldolase"/>
    <property type="match status" value="1"/>
</dbReference>